<dbReference type="InterPro" id="IPR036322">
    <property type="entry name" value="WD40_repeat_dom_sf"/>
</dbReference>
<reference evidence="1" key="1">
    <citation type="submission" date="2022-11" db="EMBL/GenBank/DDBJ databases">
        <title>Centuries of genome instability and evolution in soft-shell clam transmissible cancer (bioRxiv).</title>
        <authorList>
            <person name="Hart S.F.M."/>
            <person name="Yonemitsu M.A."/>
            <person name="Giersch R.M."/>
            <person name="Beal B.F."/>
            <person name="Arriagada G."/>
            <person name="Davis B.W."/>
            <person name="Ostrander E.A."/>
            <person name="Goff S.P."/>
            <person name="Metzger M.J."/>
        </authorList>
    </citation>
    <scope>NUCLEOTIDE SEQUENCE</scope>
    <source>
        <strain evidence="1">MELC-2E11</strain>
        <tissue evidence="1">Siphon/mantle</tissue>
    </source>
</reference>
<dbReference type="EMBL" id="CP111019">
    <property type="protein sequence ID" value="WAR12435.1"/>
    <property type="molecule type" value="Genomic_DNA"/>
</dbReference>
<dbReference type="PANTHER" id="PTHR46947">
    <property type="entry name" value="WD REPEAT-CONTAINING PROTEIN 73"/>
    <property type="match status" value="1"/>
</dbReference>
<sequence length="203" mass="23073">MDYDDWLFESIRRYDKLSMYHINGLVTATDWVNAKGMLVATDSGTSSKHELMELHLPDKIIDDDISLSKDRDFRVASGCFTDRKVNCVRHIPGTRNCVLAKDGTAAIEMYEMGDNSSNLIKPAPGRSNNDGRKFSISGFDGNVYVYQMVDQHCRLEFVHDGHVMNRDDQTESISVLQHVWFPDSQDQVVSMATDGSLHAWKHR</sequence>
<dbReference type="InterPro" id="IPR042795">
    <property type="entry name" value="Wdr73"/>
</dbReference>
<name>A0ABY7ERG6_MYAAR</name>
<organism evidence="1 2">
    <name type="scientific">Mya arenaria</name>
    <name type="common">Soft-shell clam</name>
    <dbReference type="NCBI Taxonomy" id="6604"/>
    <lineage>
        <taxon>Eukaryota</taxon>
        <taxon>Metazoa</taxon>
        <taxon>Spiralia</taxon>
        <taxon>Lophotrochozoa</taxon>
        <taxon>Mollusca</taxon>
        <taxon>Bivalvia</taxon>
        <taxon>Autobranchia</taxon>
        <taxon>Heteroconchia</taxon>
        <taxon>Euheterodonta</taxon>
        <taxon>Imparidentia</taxon>
        <taxon>Neoheterodontei</taxon>
        <taxon>Myida</taxon>
        <taxon>Myoidea</taxon>
        <taxon>Myidae</taxon>
        <taxon>Mya</taxon>
    </lineage>
</organism>
<accession>A0ABY7ERG6</accession>
<proteinExistence type="predicted"/>
<evidence type="ECO:0000313" key="2">
    <source>
        <dbReference type="Proteomes" id="UP001164746"/>
    </source>
</evidence>
<dbReference type="InterPro" id="IPR015943">
    <property type="entry name" value="WD40/YVTN_repeat-like_dom_sf"/>
</dbReference>
<keyword evidence="2" id="KW-1185">Reference proteome</keyword>
<dbReference type="PANTHER" id="PTHR46947:SF1">
    <property type="entry name" value="WD REPEAT-CONTAINING PROTEIN 73"/>
    <property type="match status" value="1"/>
</dbReference>
<dbReference type="SUPFAM" id="SSF50978">
    <property type="entry name" value="WD40 repeat-like"/>
    <property type="match status" value="1"/>
</dbReference>
<dbReference type="Proteomes" id="UP001164746">
    <property type="component" value="Chromosome 8"/>
</dbReference>
<dbReference type="Gene3D" id="2.130.10.10">
    <property type="entry name" value="YVTN repeat-like/Quinoprotein amine dehydrogenase"/>
    <property type="match status" value="1"/>
</dbReference>
<gene>
    <name evidence="1" type="ORF">MAR_026615</name>
</gene>
<protein>
    <submittedName>
        <fullName evidence="1">WDR73-like protein</fullName>
    </submittedName>
</protein>
<evidence type="ECO:0000313" key="1">
    <source>
        <dbReference type="EMBL" id="WAR12435.1"/>
    </source>
</evidence>